<dbReference type="Pfam" id="PF10543">
    <property type="entry name" value="ORF6N"/>
    <property type="match status" value="1"/>
</dbReference>
<protein>
    <recommendedName>
        <fullName evidence="1">KilA-N DNA-binding domain-containing protein</fullName>
    </recommendedName>
</protein>
<dbReference type="EMBL" id="NFIJ01000001">
    <property type="protein sequence ID" value="OUO07397.1"/>
    <property type="molecule type" value="Genomic_DNA"/>
</dbReference>
<proteinExistence type="predicted"/>
<dbReference type="AlphaFoldDB" id="A0A9Q5X9X5"/>
<dbReference type="InterPro" id="IPR018873">
    <property type="entry name" value="KilA-N_DNA-bd_domain"/>
</dbReference>
<gene>
    <name evidence="2" type="ORF">B5F96_01645</name>
</gene>
<evidence type="ECO:0000313" key="3">
    <source>
        <dbReference type="Proteomes" id="UP000195975"/>
    </source>
</evidence>
<organism evidence="2 3">
    <name type="scientific">Parabacteroides johnsonii</name>
    <dbReference type="NCBI Taxonomy" id="387661"/>
    <lineage>
        <taxon>Bacteria</taxon>
        <taxon>Pseudomonadati</taxon>
        <taxon>Bacteroidota</taxon>
        <taxon>Bacteroidia</taxon>
        <taxon>Bacteroidales</taxon>
        <taxon>Tannerellaceae</taxon>
        <taxon>Parabacteroides</taxon>
    </lineage>
</organism>
<reference evidence="3" key="1">
    <citation type="submission" date="2017-04" db="EMBL/GenBank/DDBJ databases">
        <title>Function of individual gut microbiota members based on whole genome sequencing of pure cultures obtained from chicken caecum.</title>
        <authorList>
            <person name="Medvecky M."/>
            <person name="Cejkova D."/>
            <person name="Polansky O."/>
            <person name="Karasova D."/>
            <person name="Kubasova T."/>
            <person name="Cizek A."/>
            <person name="Rychlik I."/>
        </authorList>
    </citation>
    <scope>NUCLEOTIDE SEQUENCE [LARGE SCALE GENOMIC DNA]</scope>
    <source>
        <strain evidence="3">An42</strain>
    </source>
</reference>
<accession>A0A9Q5X9X5</accession>
<evidence type="ECO:0000313" key="2">
    <source>
        <dbReference type="EMBL" id="OUO07397.1"/>
    </source>
</evidence>
<dbReference type="Proteomes" id="UP000195975">
    <property type="component" value="Unassembled WGS sequence"/>
</dbReference>
<comment type="caution">
    <text evidence="2">The sequence shown here is derived from an EMBL/GenBank/DDBJ whole genome shotgun (WGS) entry which is preliminary data.</text>
</comment>
<sequence length="176" mass="20351">MELQTIQSKIYEIRGQKVILDFDLAELYQSDTRSLNQAVKRNIKRFPLDFMFQLTTDEWSVLMSQFVTSSWGGTRKRPFAFTEQGVAMLSGLLKSDIAIEVNISIMRAFVAMRQYLLNSAPSPQLKELKERIEALEDITEENEEKFDEIYLALAQLAQKNKQNNQPRNPIGFVKPQ</sequence>
<evidence type="ECO:0000259" key="1">
    <source>
        <dbReference type="Pfam" id="PF10543"/>
    </source>
</evidence>
<dbReference type="GeneID" id="93409602"/>
<feature type="domain" description="KilA-N DNA-binding" evidence="1">
    <location>
        <begin position="8"/>
        <end position="90"/>
    </location>
</feature>
<dbReference type="RefSeq" id="WP_008146578.1">
    <property type="nucleotide sequence ID" value="NZ_CAJLBM010000001.1"/>
</dbReference>
<name>A0A9Q5X9X5_9BACT</name>